<feature type="non-terminal residue" evidence="3">
    <location>
        <position position="1"/>
    </location>
</feature>
<accession>A0ABS9Q7H8</accession>
<keyword evidence="2" id="KW-1133">Transmembrane helix</keyword>
<feature type="region of interest" description="Disordered" evidence="1">
    <location>
        <begin position="1"/>
        <end position="28"/>
    </location>
</feature>
<name>A0ABS9Q7H8_9MICO</name>
<proteinExistence type="predicted"/>
<evidence type="ECO:0000313" key="4">
    <source>
        <dbReference type="Proteomes" id="UP001521931"/>
    </source>
</evidence>
<organism evidence="3 4">
    <name type="scientific">Arsenicicoccus bolidensis</name>
    <dbReference type="NCBI Taxonomy" id="229480"/>
    <lineage>
        <taxon>Bacteria</taxon>
        <taxon>Bacillati</taxon>
        <taxon>Actinomycetota</taxon>
        <taxon>Actinomycetes</taxon>
        <taxon>Micrococcales</taxon>
        <taxon>Intrasporangiaceae</taxon>
        <taxon>Arsenicicoccus</taxon>
    </lineage>
</organism>
<feature type="region of interest" description="Disordered" evidence="1">
    <location>
        <begin position="68"/>
        <end position="131"/>
    </location>
</feature>
<evidence type="ECO:0000256" key="1">
    <source>
        <dbReference type="SAM" id="MobiDB-lite"/>
    </source>
</evidence>
<feature type="compositionally biased region" description="Gly residues" evidence="1">
    <location>
        <begin position="12"/>
        <end position="22"/>
    </location>
</feature>
<reference evidence="3 4" key="1">
    <citation type="submission" date="2022-02" db="EMBL/GenBank/DDBJ databases">
        <title>Uncovering new skin microbiome diversity through culturing and metagenomics.</title>
        <authorList>
            <person name="Conlan S."/>
            <person name="Deming C."/>
            <person name="Nisc Comparative Sequencing Program N."/>
            <person name="Segre J.A."/>
        </authorList>
    </citation>
    <scope>NUCLEOTIDE SEQUENCE [LARGE SCALE GENOMIC DNA]</scope>
    <source>
        <strain evidence="3 4">ACRQZ</strain>
    </source>
</reference>
<sequence>PQQFPPQQFPPQGGGPGYPGGYGDRRQVRRGPGCGGMLLRLILLVLAIPVLLTLAGAVLGFGLLSGGQDDTASPSPTSSWSASPTESPTDSATESPTPTDGTSGASSGTTGPTGSASSSPVTSAPTTAAAYPAARITGRECARTGTGPYAATAAGNDRTSCAFAVAVQRAYVAAGGAGSTTTVTAYSQARDANVRLLCTDDQPAQCVSSTGALVFLYGGEAVVG</sequence>
<dbReference type="Proteomes" id="UP001521931">
    <property type="component" value="Unassembled WGS sequence"/>
</dbReference>
<protein>
    <recommendedName>
        <fullName evidence="5">Serine/threonine protein kinase</fullName>
    </recommendedName>
</protein>
<keyword evidence="2" id="KW-0812">Transmembrane</keyword>
<feature type="compositionally biased region" description="Low complexity" evidence="1">
    <location>
        <begin position="71"/>
        <end position="131"/>
    </location>
</feature>
<evidence type="ECO:0000313" key="3">
    <source>
        <dbReference type="EMBL" id="MCG7323834.1"/>
    </source>
</evidence>
<comment type="caution">
    <text evidence="3">The sequence shown here is derived from an EMBL/GenBank/DDBJ whole genome shotgun (WGS) entry which is preliminary data.</text>
</comment>
<evidence type="ECO:0008006" key="5">
    <source>
        <dbReference type="Google" id="ProtNLM"/>
    </source>
</evidence>
<evidence type="ECO:0000256" key="2">
    <source>
        <dbReference type="SAM" id="Phobius"/>
    </source>
</evidence>
<keyword evidence="2" id="KW-0472">Membrane</keyword>
<keyword evidence="4" id="KW-1185">Reference proteome</keyword>
<feature type="transmembrane region" description="Helical" evidence="2">
    <location>
        <begin position="38"/>
        <end position="64"/>
    </location>
</feature>
<dbReference type="EMBL" id="JAKRCV010000136">
    <property type="protein sequence ID" value="MCG7323834.1"/>
    <property type="molecule type" value="Genomic_DNA"/>
</dbReference>
<gene>
    <name evidence="3" type="ORF">MHL29_18415</name>
</gene>